<dbReference type="InterPro" id="IPR024320">
    <property type="entry name" value="LPG_synthase_C"/>
</dbReference>
<evidence type="ECO:0000259" key="1">
    <source>
        <dbReference type="Pfam" id="PF09924"/>
    </source>
</evidence>
<dbReference type="Gene3D" id="3.40.630.30">
    <property type="match status" value="2"/>
</dbReference>
<dbReference type="Proteomes" id="UP001595444">
    <property type="component" value="Unassembled WGS sequence"/>
</dbReference>
<comment type="caution">
    <text evidence="2">The sequence shown here is derived from an EMBL/GenBank/DDBJ whole genome shotgun (WGS) entry which is preliminary data.</text>
</comment>
<evidence type="ECO:0000313" key="2">
    <source>
        <dbReference type="EMBL" id="MFC3051407.1"/>
    </source>
</evidence>
<name>A0ABV7D2Q2_9PROT</name>
<dbReference type="PANTHER" id="PTHR41373:SF1">
    <property type="entry name" value="PHOSPHATIDYLGLYCEROL LYSYLTRANSFERASE C-TERMINAL DOMAIN-CONTAINING PROTEIN"/>
    <property type="match status" value="1"/>
</dbReference>
<dbReference type="Pfam" id="PF09924">
    <property type="entry name" value="LPG_synthase_C"/>
    <property type="match status" value="1"/>
</dbReference>
<dbReference type="EMBL" id="JBHRSL010000003">
    <property type="protein sequence ID" value="MFC3051407.1"/>
    <property type="molecule type" value="Genomic_DNA"/>
</dbReference>
<evidence type="ECO:0000313" key="3">
    <source>
        <dbReference type="Proteomes" id="UP001595444"/>
    </source>
</evidence>
<sequence>MNGVELTLELAPHIAPLLAQRTKNLAEYTPADLTFGNLWLFRREHQWRWHDGSWPYISGLSYDRQSIALPLFDLKHAPIDIIRTLIANHGPLFPLCRHEIGTVGNTGFELTNNRDDADYIYQAQAFRTYKGRALRKKANLMAQLISAHTIEVKPYGTHMRHIALSVLNDWMQEKGKAHGDADEDACKDALNLAPELRLQGFLYLADKQPAGFLLAEPLQEGVWAIRFAKGLARFKGISQYMFHHFACQDKAEDGFVVNWLNFEQDLGLANFRHTKTSYRPAFLLPKWRLFSST</sequence>
<dbReference type="PANTHER" id="PTHR41373">
    <property type="entry name" value="DUF2156 DOMAIN-CONTAINING PROTEIN"/>
    <property type="match status" value="1"/>
</dbReference>
<keyword evidence="3" id="KW-1185">Reference proteome</keyword>
<accession>A0ABV7D2Q2</accession>
<proteinExistence type="predicted"/>
<dbReference type="SUPFAM" id="SSF55729">
    <property type="entry name" value="Acyl-CoA N-acyltransferases (Nat)"/>
    <property type="match status" value="2"/>
</dbReference>
<protein>
    <submittedName>
        <fullName evidence="2">Phosphatidylglycerol lysyltransferase domain-containing protein</fullName>
    </submittedName>
</protein>
<dbReference type="InterPro" id="IPR016732">
    <property type="entry name" value="UCP018688"/>
</dbReference>
<gene>
    <name evidence="2" type="ORF">ACFOKA_05775</name>
</gene>
<organism evidence="2 3">
    <name type="scientific">Kordiimonas pumila</name>
    <dbReference type="NCBI Taxonomy" id="2161677"/>
    <lineage>
        <taxon>Bacteria</taxon>
        <taxon>Pseudomonadati</taxon>
        <taxon>Pseudomonadota</taxon>
        <taxon>Alphaproteobacteria</taxon>
        <taxon>Kordiimonadales</taxon>
        <taxon>Kordiimonadaceae</taxon>
        <taxon>Kordiimonas</taxon>
    </lineage>
</organism>
<feature type="domain" description="Phosphatidylglycerol lysyltransferase C-terminal" evidence="1">
    <location>
        <begin position="28"/>
        <end position="289"/>
    </location>
</feature>
<dbReference type="RefSeq" id="WP_194214377.1">
    <property type="nucleotide sequence ID" value="NZ_CP061205.1"/>
</dbReference>
<reference evidence="3" key="1">
    <citation type="journal article" date="2019" name="Int. J. Syst. Evol. Microbiol.">
        <title>The Global Catalogue of Microorganisms (GCM) 10K type strain sequencing project: providing services to taxonomists for standard genome sequencing and annotation.</title>
        <authorList>
            <consortium name="The Broad Institute Genomics Platform"/>
            <consortium name="The Broad Institute Genome Sequencing Center for Infectious Disease"/>
            <person name="Wu L."/>
            <person name="Ma J."/>
        </authorList>
    </citation>
    <scope>NUCLEOTIDE SEQUENCE [LARGE SCALE GENOMIC DNA]</scope>
    <source>
        <strain evidence="3">KCTC 62164</strain>
    </source>
</reference>
<dbReference type="InterPro" id="IPR016181">
    <property type="entry name" value="Acyl_CoA_acyltransferase"/>
</dbReference>